<evidence type="ECO:0000313" key="2">
    <source>
        <dbReference type="EMBL" id="MCF1598465.1"/>
    </source>
</evidence>
<comment type="caution">
    <text evidence="2">The sequence shown here is derived from an EMBL/GenBank/DDBJ whole genome shotgun (WGS) entry which is preliminary data.</text>
</comment>
<keyword evidence="1" id="KW-1133">Transmembrane helix</keyword>
<feature type="transmembrane region" description="Helical" evidence="1">
    <location>
        <begin position="94"/>
        <end position="115"/>
    </location>
</feature>
<feature type="transmembrane region" description="Helical" evidence="1">
    <location>
        <begin position="197"/>
        <end position="215"/>
    </location>
</feature>
<dbReference type="AlphaFoldDB" id="A0A9X1TPQ6"/>
<feature type="transmembrane region" description="Helical" evidence="1">
    <location>
        <begin position="18"/>
        <end position="37"/>
    </location>
</feature>
<organism evidence="2 3">
    <name type="scientific">Streptomyces muensis</name>
    <dbReference type="NCBI Taxonomy" id="1077944"/>
    <lineage>
        <taxon>Bacteria</taxon>
        <taxon>Bacillati</taxon>
        <taxon>Actinomycetota</taxon>
        <taxon>Actinomycetes</taxon>
        <taxon>Kitasatosporales</taxon>
        <taxon>Streptomycetaceae</taxon>
        <taxon>Streptomyces</taxon>
    </lineage>
</organism>
<sequence>MAELVLRNRIRREGVSQFLLRVSVLALLNILLLSALFTTASGSSFEFDTVARQYGYFVPLLVLSAAVGSWEIELFAGIGESYLQHPKWMWPTRLLVTLVECLVPVAFFAVITVTAGGPDVLAHLFTMALMAVSFGMLGTSLGFCIGFRHEKAVNNFVNLAPWLLGFGPGPYFGNDAFGLSVIFPGGHSNSGEFGYEWIKEALVVVLAIVLFRLGSRARKRRFFSR</sequence>
<keyword evidence="1" id="KW-0472">Membrane</keyword>
<feature type="transmembrane region" description="Helical" evidence="1">
    <location>
        <begin position="159"/>
        <end position="185"/>
    </location>
</feature>
<feature type="transmembrane region" description="Helical" evidence="1">
    <location>
        <begin position="121"/>
        <end position="147"/>
    </location>
</feature>
<protein>
    <submittedName>
        <fullName evidence="2">Uncharacterized protein</fullName>
    </submittedName>
</protein>
<reference evidence="2" key="1">
    <citation type="submission" date="2022-01" db="EMBL/GenBank/DDBJ databases">
        <title>Draft Genome Sequences of Seven Type Strains of the Genus Streptomyces.</title>
        <authorList>
            <person name="Aziz S."/>
            <person name="Coretto E."/>
            <person name="Chronakova A."/>
            <person name="Sproer C."/>
            <person name="Huber K."/>
            <person name="Nouioui I."/>
            <person name="Gross H."/>
        </authorList>
    </citation>
    <scope>NUCLEOTIDE SEQUENCE</scope>
    <source>
        <strain evidence="2">DSM 103493</strain>
    </source>
</reference>
<dbReference type="RefSeq" id="WP_234766846.1">
    <property type="nucleotide sequence ID" value="NZ_JAKEIP010000215.1"/>
</dbReference>
<dbReference type="Proteomes" id="UP001139384">
    <property type="component" value="Unassembled WGS sequence"/>
</dbReference>
<dbReference type="EMBL" id="JAKEIP010000215">
    <property type="protein sequence ID" value="MCF1598465.1"/>
    <property type="molecule type" value="Genomic_DNA"/>
</dbReference>
<accession>A0A9X1TPQ6</accession>
<gene>
    <name evidence="2" type="ORF">L0P92_33680</name>
</gene>
<keyword evidence="3" id="KW-1185">Reference proteome</keyword>
<name>A0A9X1TPQ6_STRM4</name>
<evidence type="ECO:0000256" key="1">
    <source>
        <dbReference type="SAM" id="Phobius"/>
    </source>
</evidence>
<evidence type="ECO:0000313" key="3">
    <source>
        <dbReference type="Proteomes" id="UP001139384"/>
    </source>
</evidence>
<proteinExistence type="predicted"/>
<keyword evidence="1" id="KW-0812">Transmembrane</keyword>
<feature type="transmembrane region" description="Helical" evidence="1">
    <location>
        <begin position="57"/>
        <end position="82"/>
    </location>
</feature>